<evidence type="ECO:0000313" key="1">
    <source>
        <dbReference type="EMBL" id="KAF6410709.1"/>
    </source>
</evidence>
<comment type="caution">
    <text evidence="1">The sequence shown here is derived from an EMBL/GenBank/DDBJ whole genome shotgun (WGS) entry which is preliminary data.</text>
</comment>
<protein>
    <submittedName>
        <fullName evidence="1">Uncharacterized protein</fullName>
    </submittedName>
</protein>
<proteinExistence type="predicted"/>
<sequence>MLNQDLPRIFTQVIGDSTGVKASSCGSQFLIILAVPFPGASCLGQECGTLLSVALDSATVSSLLPVEAMSLSGQCSSQSLGRSSGRSWEQGLLLCLPAHSLCPCQLPFLVRKKLPCLAASSSVFSWSHFC</sequence>
<evidence type="ECO:0000313" key="2">
    <source>
        <dbReference type="Proteomes" id="UP000593571"/>
    </source>
</evidence>
<dbReference type="EMBL" id="JACASE010000014">
    <property type="protein sequence ID" value="KAF6410709.1"/>
    <property type="molecule type" value="Genomic_DNA"/>
</dbReference>
<name>A0A7J8CIV1_ROUAE</name>
<dbReference type="AlphaFoldDB" id="A0A7J8CIV1"/>
<reference evidence="1 2" key="1">
    <citation type="journal article" date="2020" name="Nature">
        <title>Six reference-quality genomes reveal evolution of bat adaptations.</title>
        <authorList>
            <person name="Jebb D."/>
            <person name="Huang Z."/>
            <person name="Pippel M."/>
            <person name="Hughes G.M."/>
            <person name="Lavrichenko K."/>
            <person name="Devanna P."/>
            <person name="Winkler S."/>
            <person name="Jermiin L.S."/>
            <person name="Skirmuntt E.C."/>
            <person name="Katzourakis A."/>
            <person name="Burkitt-Gray L."/>
            <person name="Ray D.A."/>
            <person name="Sullivan K.A.M."/>
            <person name="Roscito J.G."/>
            <person name="Kirilenko B.M."/>
            <person name="Davalos L.M."/>
            <person name="Corthals A.P."/>
            <person name="Power M.L."/>
            <person name="Jones G."/>
            <person name="Ransome R.D."/>
            <person name="Dechmann D.K.N."/>
            <person name="Locatelli A.G."/>
            <person name="Puechmaille S.J."/>
            <person name="Fedrigo O."/>
            <person name="Jarvis E.D."/>
            <person name="Hiller M."/>
            <person name="Vernes S.C."/>
            <person name="Myers E.W."/>
            <person name="Teeling E.C."/>
        </authorList>
    </citation>
    <scope>NUCLEOTIDE SEQUENCE [LARGE SCALE GENOMIC DNA]</scope>
    <source>
        <strain evidence="1">MRouAeg1</strain>
        <tissue evidence="1">Muscle</tissue>
    </source>
</reference>
<organism evidence="1 2">
    <name type="scientific">Rousettus aegyptiacus</name>
    <name type="common">Egyptian fruit bat</name>
    <name type="synonym">Pteropus aegyptiacus</name>
    <dbReference type="NCBI Taxonomy" id="9407"/>
    <lineage>
        <taxon>Eukaryota</taxon>
        <taxon>Metazoa</taxon>
        <taxon>Chordata</taxon>
        <taxon>Craniata</taxon>
        <taxon>Vertebrata</taxon>
        <taxon>Euteleostomi</taxon>
        <taxon>Mammalia</taxon>
        <taxon>Eutheria</taxon>
        <taxon>Laurasiatheria</taxon>
        <taxon>Chiroptera</taxon>
        <taxon>Yinpterochiroptera</taxon>
        <taxon>Pteropodoidea</taxon>
        <taxon>Pteropodidae</taxon>
        <taxon>Rousettinae</taxon>
        <taxon>Rousettus</taxon>
    </lineage>
</organism>
<dbReference type="Proteomes" id="UP000593571">
    <property type="component" value="Unassembled WGS sequence"/>
</dbReference>
<gene>
    <name evidence="1" type="ORF">HJG63_009157</name>
</gene>
<accession>A0A7J8CIV1</accession>
<keyword evidence="2" id="KW-1185">Reference proteome</keyword>